<dbReference type="Pfam" id="PF05343">
    <property type="entry name" value="Peptidase_M42"/>
    <property type="match status" value="1"/>
</dbReference>
<dbReference type="InterPro" id="IPR008007">
    <property type="entry name" value="Peptidase_M42"/>
</dbReference>
<evidence type="ECO:0000256" key="2">
    <source>
        <dbReference type="ARBA" id="ARBA00022801"/>
    </source>
</evidence>
<protein>
    <submittedName>
        <fullName evidence="3">Peptidase M28</fullName>
    </submittedName>
</protein>
<keyword evidence="2" id="KW-0378">Hydrolase</keyword>
<evidence type="ECO:0000313" key="3">
    <source>
        <dbReference type="EMBL" id="OOL79217.1"/>
    </source>
</evidence>
<dbReference type="PANTHER" id="PTHR32481">
    <property type="entry name" value="AMINOPEPTIDASE"/>
    <property type="match status" value="1"/>
</dbReference>
<name>A0A1S8KHG8_ENTFC</name>
<sequence>AEEMDIPFQYTVISGGGTDAGQMHLTRDGVPSVAITVPVRYLHSHTSVIHEDDYLNTVKLVTELVKRLDSETVEKIRSYE</sequence>
<dbReference type="Proteomes" id="UP000191171">
    <property type="component" value="Unassembled WGS sequence"/>
</dbReference>
<dbReference type="Gene3D" id="3.40.630.10">
    <property type="entry name" value="Zn peptidases"/>
    <property type="match status" value="1"/>
</dbReference>
<evidence type="ECO:0000313" key="4">
    <source>
        <dbReference type="Proteomes" id="UP000191171"/>
    </source>
</evidence>
<gene>
    <name evidence="3" type="ORF">B1P95_16740</name>
</gene>
<keyword evidence="1" id="KW-0479">Metal-binding</keyword>
<dbReference type="AlphaFoldDB" id="A0A1S8KHG8"/>
<evidence type="ECO:0000256" key="1">
    <source>
        <dbReference type="ARBA" id="ARBA00022723"/>
    </source>
</evidence>
<dbReference type="SUPFAM" id="SSF53187">
    <property type="entry name" value="Zn-dependent exopeptidases"/>
    <property type="match status" value="1"/>
</dbReference>
<dbReference type="PANTHER" id="PTHR32481:SF0">
    <property type="entry name" value="AMINOPEPTIDASE YPDE-RELATED"/>
    <property type="match status" value="1"/>
</dbReference>
<feature type="non-terminal residue" evidence="3">
    <location>
        <position position="1"/>
    </location>
</feature>
<accession>A0A1S8KHG8</accession>
<proteinExistence type="predicted"/>
<comment type="caution">
    <text evidence="3">The sequence shown here is derived from an EMBL/GenBank/DDBJ whole genome shotgun (WGS) entry which is preliminary data.</text>
</comment>
<reference evidence="3 4" key="1">
    <citation type="submission" date="2017-02" db="EMBL/GenBank/DDBJ databases">
        <title>Clonality and virulence of isolates of VRE in Hematopoietic Stem Cell Transplanted (HSCT) patients.</title>
        <authorList>
            <person name="Marchi A.P."/>
            <person name="Martins R.C."/>
            <person name="Marie S.K."/>
            <person name="Levin A.S."/>
            <person name="Costa S.F."/>
        </authorList>
    </citation>
    <scope>NUCLEOTIDE SEQUENCE [LARGE SCALE GENOMIC DNA]</scope>
    <source>
        <strain evidence="3 4">LIM1759</strain>
    </source>
</reference>
<organism evidence="3 4">
    <name type="scientific">Enterococcus faecium</name>
    <name type="common">Streptococcus faecium</name>
    <dbReference type="NCBI Taxonomy" id="1352"/>
    <lineage>
        <taxon>Bacteria</taxon>
        <taxon>Bacillati</taxon>
        <taxon>Bacillota</taxon>
        <taxon>Bacilli</taxon>
        <taxon>Lactobacillales</taxon>
        <taxon>Enterococcaceae</taxon>
        <taxon>Enterococcus</taxon>
    </lineage>
</organism>
<dbReference type="InterPro" id="IPR051464">
    <property type="entry name" value="Peptidase_M42_aminopept"/>
</dbReference>
<dbReference type="GO" id="GO:0046872">
    <property type="term" value="F:metal ion binding"/>
    <property type="evidence" value="ECO:0007669"/>
    <property type="project" value="UniProtKB-KW"/>
</dbReference>
<dbReference type="GO" id="GO:0016787">
    <property type="term" value="F:hydrolase activity"/>
    <property type="evidence" value="ECO:0007669"/>
    <property type="project" value="UniProtKB-KW"/>
</dbReference>
<dbReference type="EMBL" id="MVGJ01000343">
    <property type="protein sequence ID" value="OOL79217.1"/>
    <property type="molecule type" value="Genomic_DNA"/>
</dbReference>